<feature type="region of interest" description="Disordered" evidence="1">
    <location>
        <begin position="83"/>
        <end position="117"/>
    </location>
</feature>
<dbReference type="AlphaFoldDB" id="A0AAE0DCP7"/>
<name>A0AAE0DCP7_COLKA</name>
<reference evidence="2" key="1">
    <citation type="submission" date="2023-02" db="EMBL/GenBank/DDBJ databases">
        <title>Colletotrichum kahawae CIFC_Que2 genome sequencing and assembly.</title>
        <authorList>
            <person name="Baroncelli R."/>
        </authorList>
    </citation>
    <scope>NUCLEOTIDE SEQUENCE</scope>
    <source>
        <strain evidence="2">CIFC_Que2</strain>
    </source>
</reference>
<sequence length="158" mass="16908">MTTPIPDVKAWQDLVICSPLPQELRIKAWVLGPEILWHFRRHRGPASANAVVEVHYAASGGENHNKIKRVNSTCPIFSPPPLAPPSTYHKHPQTSHQPQYHPAHKIPPRPVEEEEKSNRVGIIGATTGGLTAHLLGGGILSTIGGAVAGAAGAKKVSE</sequence>
<proteinExistence type="predicted"/>
<keyword evidence="3" id="KW-1185">Reference proteome</keyword>
<dbReference type="Proteomes" id="UP001281614">
    <property type="component" value="Unassembled WGS sequence"/>
</dbReference>
<evidence type="ECO:0000256" key="1">
    <source>
        <dbReference type="SAM" id="MobiDB-lite"/>
    </source>
</evidence>
<evidence type="ECO:0000313" key="3">
    <source>
        <dbReference type="Proteomes" id="UP001281614"/>
    </source>
</evidence>
<protein>
    <submittedName>
        <fullName evidence="2">Uncharacterized protein</fullName>
    </submittedName>
</protein>
<dbReference type="EMBL" id="VYYT01000030">
    <property type="protein sequence ID" value="KAK2776198.1"/>
    <property type="molecule type" value="Genomic_DNA"/>
</dbReference>
<gene>
    <name evidence="2" type="ORF">CKAH01_12562</name>
</gene>
<comment type="caution">
    <text evidence="2">The sequence shown here is derived from an EMBL/GenBank/DDBJ whole genome shotgun (WGS) entry which is preliminary data.</text>
</comment>
<organism evidence="2 3">
    <name type="scientific">Colletotrichum kahawae</name>
    <name type="common">Coffee berry disease fungus</name>
    <dbReference type="NCBI Taxonomy" id="34407"/>
    <lineage>
        <taxon>Eukaryota</taxon>
        <taxon>Fungi</taxon>
        <taxon>Dikarya</taxon>
        <taxon>Ascomycota</taxon>
        <taxon>Pezizomycotina</taxon>
        <taxon>Sordariomycetes</taxon>
        <taxon>Hypocreomycetidae</taxon>
        <taxon>Glomerellales</taxon>
        <taxon>Glomerellaceae</taxon>
        <taxon>Colletotrichum</taxon>
        <taxon>Colletotrichum gloeosporioides species complex</taxon>
    </lineage>
</organism>
<evidence type="ECO:0000313" key="2">
    <source>
        <dbReference type="EMBL" id="KAK2776198.1"/>
    </source>
</evidence>
<accession>A0AAE0DCP7</accession>